<dbReference type="Gene3D" id="1.20.120.350">
    <property type="entry name" value="Voltage-gated potassium channels. Chain C"/>
    <property type="match status" value="1"/>
</dbReference>
<gene>
    <name evidence="7" type="primary">Dsim\GD16211</name>
    <name evidence="7" type="ORF">Dsim_GD16211</name>
</gene>
<dbReference type="Proteomes" id="UP000000304">
    <property type="component" value="Chromosome X"/>
</dbReference>
<feature type="domain" description="Ion transport" evidence="6">
    <location>
        <begin position="1"/>
        <end position="98"/>
    </location>
</feature>
<accession>B4R5D2</accession>
<dbReference type="InterPro" id="IPR005821">
    <property type="entry name" value="Ion_trans_dom"/>
</dbReference>
<dbReference type="InterPro" id="IPR043203">
    <property type="entry name" value="VGCC_Ca_Na"/>
</dbReference>
<dbReference type="InterPro" id="IPR027359">
    <property type="entry name" value="Volt_channel_dom_sf"/>
</dbReference>
<dbReference type="GO" id="GO:0008332">
    <property type="term" value="F:low voltage-gated calcium channel activity"/>
    <property type="evidence" value="ECO:0007669"/>
    <property type="project" value="TreeGrafter"/>
</dbReference>
<organism evidence="7 8">
    <name type="scientific">Drosophila simulans</name>
    <name type="common">Fruit fly</name>
    <dbReference type="NCBI Taxonomy" id="7240"/>
    <lineage>
        <taxon>Eukaryota</taxon>
        <taxon>Metazoa</taxon>
        <taxon>Ecdysozoa</taxon>
        <taxon>Arthropoda</taxon>
        <taxon>Hexapoda</taxon>
        <taxon>Insecta</taxon>
        <taxon>Pterygota</taxon>
        <taxon>Neoptera</taxon>
        <taxon>Endopterygota</taxon>
        <taxon>Diptera</taxon>
        <taxon>Brachycera</taxon>
        <taxon>Muscomorpha</taxon>
        <taxon>Ephydroidea</taxon>
        <taxon>Drosophilidae</taxon>
        <taxon>Drosophila</taxon>
        <taxon>Sophophora</taxon>
    </lineage>
</organism>
<evidence type="ECO:0000256" key="1">
    <source>
        <dbReference type="ARBA" id="ARBA00004141"/>
    </source>
</evidence>
<dbReference type="HOGENOM" id="CLU_055047_1_1_1"/>
<keyword evidence="2 5" id="KW-0812">Transmembrane</keyword>
<keyword evidence="8" id="KW-1185">Reference proteome</keyword>
<keyword evidence="3 5" id="KW-1133">Transmembrane helix</keyword>
<evidence type="ECO:0000313" key="8">
    <source>
        <dbReference type="Proteomes" id="UP000000304"/>
    </source>
</evidence>
<name>B4R5D2_DROSI</name>
<evidence type="ECO:0000313" key="7">
    <source>
        <dbReference type="EMBL" id="EDX17228.1"/>
    </source>
</evidence>
<dbReference type="GO" id="GO:0005248">
    <property type="term" value="F:voltage-gated sodium channel activity"/>
    <property type="evidence" value="ECO:0007669"/>
    <property type="project" value="TreeGrafter"/>
</dbReference>
<protein>
    <submittedName>
        <fullName evidence="7">GD16211</fullName>
    </submittedName>
</protein>
<dbReference type="EMBL" id="CM000366">
    <property type="protein sequence ID" value="EDX17228.1"/>
    <property type="molecule type" value="Genomic_DNA"/>
</dbReference>
<evidence type="ECO:0000256" key="5">
    <source>
        <dbReference type="SAM" id="Phobius"/>
    </source>
</evidence>
<feature type="transmembrane region" description="Helical" evidence="5">
    <location>
        <begin position="76"/>
        <end position="98"/>
    </location>
</feature>
<dbReference type="GO" id="GO:0070509">
    <property type="term" value="P:calcium ion import"/>
    <property type="evidence" value="ECO:0007669"/>
    <property type="project" value="TreeGrafter"/>
</dbReference>
<reference evidence="7 8" key="1">
    <citation type="journal article" date="2007" name="Nature">
        <title>Evolution of genes and genomes on the Drosophila phylogeny.</title>
        <authorList>
            <consortium name="Drosophila 12 Genomes Consortium"/>
            <person name="Clark A.G."/>
            <person name="Eisen M.B."/>
            <person name="Smith D.R."/>
            <person name="Bergman C.M."/>
            <person name="Oliver B."/>
            <person name="Markow T.A."/>
            <person name="Kaufman T.C."/>
            <person name="Kellis M."/>
            <person name="Gelbart W."/>
            <person name="Iyer V.N."/>
            <person name="Pollard D.A."/>
            <person name="Sackton T.B."/>
            <person name="Larracuente A.M."/>
            <person name="Singh N.D."/>
            <person name="Abad J.P."/>
            <person name="Abt D.N."/>
            <person name="Adryan B."/>
            <person name="Aguade M."/>
            <person name="Akashi H."/>
            <person name="Anderson W.W."/>
            <person name="Aquadro C.F."/>
            <person name="Ardell D.H."/>
            <person name="Arguello R."/>
            <person name="Artieri C.G."/>
            <person name="Barbash D.A."/>
            <person name="Barker D."/>
            <person name="Barsanti P."/>
            <person name="Batterham P."/>
            <person name="Batzoglou S."/>
            <person name="Begun D."/>
            <person name="Bhutkar A."/>
            <person name="Blanco E."/>
            <person name="Bosak S.A."/>
            <person name="Bradley R.K."/>
            <person name="Brand A.D."/>
            <person name="Brent M.R."/>
            <person name="Brooks A.N."/>
            <person name="Brown R.H."/>
            <person name="Butlin R.K."/>
            <person name="Caggese C."/>
            <person name="Calvi B.R."/>
            <person name="Bernardo de Carvalho A."/>
            <person name="Caspi A."/>
            <person name="Castrezana S."/>
            <person name="Celniker S.E."/>
            <person name="Chang J.L."/>
            <person name="Chapple C."/>
            <person name="Chatterji S."/>
            <person name="Chinwalla A."/>
            <person name="Civetta A."/>
            <person name="Clifton S.W."/>
            <person name="Comeron J.M."/>
            <person name="Costello J.C."/>
            <person name="Coyne J.A."/>
            <person name="Daub J."/>
            <person name="David R.G."/>
            <person name="Delcher A.L."/>
            <person name="Delehaunty K."/>
            <person name="Do C.B."/>
            <person name="Ebling H."/>
            <person name="Edwards K."/>
            <person name="Eickbush T."/>
            <person name="Evans J.D."/>
            <person name="Filipski A."/>
            <person name="Findeiss S."/>
            <person name="Freyhult E."/>
            <person name="Fulton L."/>
            <person name="Fulton R."/>
            <person name="Garcia A.C."/>
            <person name="Gardiner A."/>
            <person name="Garfield D.A."/>
            <person name="Garvin B.E."/>
            <person name="Gibson G."/>
            <person name="Gilbert D."/>
            <person name="Gnerre S."/>
            <person name="Godfrey J."/>
            <person name="Good R."/>
            <person name="Gotea V."/>
            <person name="Gravely B."/>
            <person name="Greenberg A.J."/>
            <person name="Griffiths-Jones S."/>
            <person name="Gross S."/>
            <person name="Guigo R."/>
            <person name="Gustafson E.A."/>
            <person name="Haerty W."/>
            <person name="Hahn M.W."/>
            <person name="Halligan D.L."/>
            <person name="Halpern A.L."/>
            <person name="Halter G.M."/>
            <person name="Han M.V."/>
            <person name="Heger A."/>
            <person name="Hillier L."/>
            <person name="Hinrichs A.S."/>
            <person name="Holmes I."/>
            <person name="Hoskins R.A."/>
            <person name="Hubisz M.J."/>
            <person name="Hultmark D."/>
            <person name="Huntley M.A."/>
            <person name="Jaffe D.B."/>
            <person name="Jagadeeshan S."/>
            <person name="Jeck W.R."/>
            <person name="Johnson J."/>
            <person name="Jones C.D."/>
            <person name="Jordan W.C."/>
            <person name="Karpen G.H."/>
            <person name="Kataoka E."/>
            <person name="Keightley P.D."/>
            <person name="Kheradpour P."/>
            <person name="Kirkness E.F."/>
            <person name="Koerich L.B."/>
            <person name="Kristiansen K."/>
            <person name="Kudrna D."/>
            <person name="Kulathinal R.J."/>
            <person name="Kumar S."/>
            <person name="Kwok R."/>
            <person name="Lander E."/>
            <person name="Langley C.H."/>
            <person name="Lapoint R."/>
            <person name="Lazzaro B.P."/>
            <person name="Lee S.J."/>
            <person name="Levesque L."/>
            <person name="Li R."/>
            <person name="Lin C.F."/>
            <person name="Lin M.F."/>
            <person name="Lindblad-Toh K."/>
            <person name="Llopart A."/>
            <person name="Long M."/>
            <person name="Low L."/>
            <person name="Lozovsky E."/>
            <person name="Lu J."/>
            <person name="Luo M."/>
            <person name="Machado C.A."/>
            <person name="Makalowski W."/>
            <person name="Marzo M."/>
            <person name="Matsuda M."/>
            <person name="Matzkin L."/>
            <person name="McAllister B."/>
            <person name="McBride C.S."/>
            <person name="McKernan B."/>
            <person name="McKernan K."/>
            <person name="Mendez-Lago M."/>
            <person name="Minx P."/>
            <person name="Mollenhauer M.U."/>
            <person name="Montooth K."/>
            <person name="Mount S.M."/>
            <person name="Mu X."/>
            <person name="Myers E."/>
            <person name="Negre B."/>
            <person name="Newfeld S."/>
            <person name="Nielsen R."/>
            <person name="Noor M.A."/>
            <person name="O'Grady P."/>
            <person name="Pachter L."/>
            <person name="Papaceit M."/>
            <person name="Parisi M.J."/>
            <person name="Parisi M."/>
            <person name="Parts L."/>
            <person name="Pedersen J.S."/>
            <person name="Pesole G."/>
            <person name="Phillippy A.M."/>
            <person name="Ponting C.P."/>
            <person name="Pop M."/>
            <person name="Porcelli D."/>
            <person name="Powell J.R."/>
            <person name="Prohaska S."/>
            <person name="Pruitt K."/>
            <person name="Puig M."/>
            <person name="Quesneville H."/>
            <person name="Ram K.R."/>
            <person name="Rand D."/>
            <person name="Rasmussen M.D."/>
            <person name="Reed L.K."/>
            <person name="Reenan R."/>
            <person name="Reily A."/>
            <person name="Remington K.A."/>
            <person name="Rieger T.T."/>
            <person name="Ritchie M.G."/>
            <person name="Robin C."/>
            <person name="Rogers Y.H."/>
            <person name="Rohde C."/>
            <person name="Rozas J."/>
            <person name="Rubenfield M.J."/>
            <person name="Ruiz A."/>
            <person name="Russo S."/>
            <person name="Salzberg S.L."/>
            <person name="Sanchez-Gracia A."/>
            <person name="Saranga D.J."/>
            <person name="Sato H."/>
            <person name="Schaeffer S.W."/>
            <person name="Schatz M.C."/>
            <person name="Schlenke T."/>
            <person name="Schwartz R."/>
            <person name="Segarra C."/>
            <person name="Singh R.S."/>
            <person name="Sirot L."/>
            <person name="Sirota M."/>
            <person name="Sisneros N.B."/>
            <person name="Smith C.D."/>
            <person name="Smith T.F."/>
            <person name="Spieth J."/>
            <person name="Stage D.E."/>
            <person name="Stark A."/>
            <person name="Stephan W."/>
            <person name="Strausberg R.L."/>
            <person name="Strempel S."/>
            <person name="Sturgill D."/>
            <person name="Sutton G."/>
            <person name="Sutton G.G."/>
            <person name="Tao W."/>
            <person name="Teichmann S."/>
            <person name="Tobari Y.N."/>
            <person name="Tomimura Y."/>
            <person name="Tsolas J.M."/>
            <person name="Valente V.L."/>
            <person name="Venter E."/>
            <person name="Venter J.C."/>
            <person name="Vicario S."/>
            <person name="Vieira F.G."/>
            <person name="Vilella A.J."/>
            <person name="Villasante A."/>
            <person name="Walenz B."/>
            <person name="Wang J."/>
            <person name="Wasserman M."/>
            <person name="Watts T."/>
            <person name="Wilson D."/>
            <person name="Wilson R.K."/>
            <person name="Wing R.A."/>
            <person name="Wolfner M.F."/>
            <person name="Wong A."/>
            <person name="Wong G.K."/>
            <person name="Wu C.I."/>
            <person name="Wu G."/>
            <person name="Yamamoto D."/>
            <person name="Yang H.P."/>
            <person name="Yang S.P."/>
            <person name="Yorke J.A."/>
            <person name="Yoshida K."/>
            <person name="Zdobnov E."/>
            <person name="Zhang P."/>
            <person name="Zhang Y."/>
            <person name="Zimin A.V."/>
            <person name="Baldwin J."/>
            <person name="Abdouelleil A."/>
            <person name="Abdulkadir J."/>
            <person name="Abebe A."/>
            <person name="Abera B."/>
            <person name="Abreu J."/>
            <person name="Acer S.C."/>
            <person name="Aftuck L."/>
            <person name="Alexander A."/>
            <person name="An P."/>
            <person name="Anderson E."/>
            <person name="Anderson S."/>
            <person name="Arachi H."/>
            <person name="Azer M."/>
            <person name="Bachantsang P."/>
            <person name="Barry A."/>
            <person name="Bayul T."/>
            <person name="Berlin A."/>
            <person name="Bessette D."/>
            <person name="Bloom T."/>
            <person name="Blye J."/>
            <person name="Boguslavskiy L."/>
            <person name="Bonnet C."/>
            <person name="Boukhgalter B."/>
            <person name="Bourzgui I."/>
            <person name="Brown A."/>
            <person name="Cahill P."/>
            <person name="Channer S."/>
            <person name="Cheshatsang Y."/>
            <person name="Chuda L."/>
            <person name="Citroen M."/>
            <person name="Collymore A."/>
            <person name="Cooke P."/>
            <person name="Costello M."/>
            <person name="D'Aco K."/>
            <person name="Daza R."/>
            <person name="De Haan G."/>
            <person name="DeGray S."/>
            <person name="DeMaso C."/>
            <person name="Dhargay N."/>
            <person name="Dooley K."/>
            <person name="Dooley E."/>
            <person name="Doricent M."/>
            <person name="Dorje P."/>
            <person name="Dorjee K."/>
            <person name="Dupes A."/>
            <person name="Elong R."/>
            <person name="Falk J."/>
            <person name="Farina A."/>
            <person name="Faro S."/>
            <person name="Ferguson D."/>
            <person name="Fisher S."/>
            <person name="Foley C.D."/>
            <person name="Franke A."/>
            <person name="Friedrich D."/>
            <person name="Gadbois L."/>
            <person name="Gearin G."/>
            <person name="Gearin C.R."/>
            <person name="Giannoukos G."/>
            <person name="Goode T."/>
            <person name="Graham J."/>
            <person name="Grandbois E."/>
            <person name="Grewal S."/>
            <person name="Gyaltsen K."/>
            <person name="Hafez N."/>
            <person name="Hagos B."/>
            <person name="Hall J."/>
            <person name="Henson C."/>
            <person name="Hollinger A."/>
            <person name="Honan T."/>
            <person name="Huard M.D."/>
            <person name="Hughes L."/>
            <person name="Hurhula B."/>
            <person name="Husby M.E."/>
            <person name="Kamat A."/>
            <person name="Kanga B."/>
            <person name="Kashin S."/>
            <person name="Khazanovich D."/>
            <person name="Kisner P."/>
            <person name="Lance K."/>
            <person name="Lara M."/>
            <person name="Lee W."/>
            <person name="Lennon N."/>
            <person name="Letendre F."/>
            <person name="LeVine R."/>
            <person name="Lipovsky A."/>
            <person name="Liu X."/>
            <person name="Liu J."/>
            <person name="Liu S."/>
            <person name="Lokyitsang T."/>
            <person name="Lokyitsang Y."/>
            <person name="Lubonja R."/>
            <person name="Lui A."/>
            <person name="MacDonald P."/>
            <person name="Magnisalis V."/>
            <person name="Maru K."/>
            <person name="Matthews C."/>
            <person name="McCusker W."/>
            <person name="McDonough S."/>
            <person name="Mehta T."/>
            <person name="Meldrim J."/>
            <person name="Meneus L."/>
            <person name="Mihai O."/>
            <person name="Mihalev A."/>
            <person name="Mihova T."/>
            <person name="Mittelman R."/>
            <person name="Mlenga V."/>
            <person name="Montmayeur A."/>
            <person name="Mulrain L."/>
            <person name="Navidi A."/>
            <person name="Naylor J."/>
            <person name="Negash T."/>
            <person name="Nguyen T."/>
            <person name="Nguyen N."/>
            <person name="Nicol R."/>
            <person name="Norbu C."/>
            <person name="Norbu N."/>
            <person name="Novod N."/>
            <person name="O'Neill B."/>
            <person name="Osman S."/>
            <person name="Markiewicz E."/>
            <person name="Oyono O.L."/>
            <person name="Patti C."/>
            <person name="Phunkhang P."/>
            <person name="Pierre F."/>
            <person name="Priest M."/>
            <person name="Raghuraman S."/>
            <person name="Rege F."/>
            <person name="Reyes R."/>
            <person name="Rise C."/>
            <person name="Rogov P."/>
            <person name="Ross K."/>
            <person name="Ryan E."/>
            <person name="Settipalli S."/>
            <person name="Shea T."/>
            <person name="Sherpa N."/>
            <person name="Shi L."/>
            <person name="Shih D."/>
            <person name="Sparrow T."/>
            <person name="Spaulding J."/>
            <person name="Stalker J."/>
            <person name="Stange-Thomann N."/>
            <person name="Stavropoulos S."/>
            <person name="Stone C."/>
            <person name="Strader C."/>
            <person name="Tesfaye S."/>
            <person name="Thomson T."/>
            <person name="Thoulutsang Y."/>
            <person name="Thoulutsang D."/>
            <person name="Topham K."/>
            <person name="Topping I."/>
            <person name="Tsamla T."/>
            <person name="Vassiliev H."/>
            <person name="Vo A."/>
            <person name="Wangchuk T."/>
            <person name="Wangdi T."/>
            <person name="Weiand M."/>
            <person name="Wilkinson J."/>
            <person name="Wilson A."/>
            <person name="Yadav S."/>
            <person name="Young G."/>
            <person name="Yu Q."/>
            <person name="Zembek L."/>
            <person name="Zhong D."/>
            <person name="Zimmer A."/>
            <person name="Zwirko Z."/>
            <person name="Jaffe D.B."/>
            <person name="Alvarez P."/>
            <person name="Brockman W."/>
            <person name="Butler J."/>
            <person name="Chin C."/>
            <person name="Gnerre S."/>
            <person name="Grabherr M."/>
            <person name="Kleber M."/>
            <person name="Mauceli E."/>
            <person name="MacCallum I."/>
        </authorList>
    </citation>
    <scope>NUCLEOTIDE SEQUENCE [LARGE SCALE GENOMIC DNA]</scope>
    <source>
        <strain evidence="8">white501</strain>
    </source>
</reference>
<dbReference type="SUPFAM" id="SSF81324">
    <property type="entry name" value="Voltage-gated potassium channels"/>
    <property type="match status" value="1"/>
</dbReference>
<dbReference type="GO" id="GO:0043005">
    <property type="term" value="C:neuron projection"/>
    <property type="evidence" value="ECO:0007669"/>
    <property type="project" value="TreeGrafter"/>
</dbReference>
<dbReference type="GO" id="GO:0086010">
    <property type="term" value="P:membrane depolarization during action potential"/>
    <property type="evidence" value="ECO:0007669"/>
    <property type="project" value="TreeGrafter"/>
</dbReference>
<dbReference type="GO" id="GO:0001518">
    <property type="term" value="C:voltage-gated sodium channel complex"/>
    <property type="evidence" value="ECO:0007669"/>
    <property type="project" value="TreeGrafter"/>
</dbReference>
<dbReference type="PANTHER" id="PTHR10037:SF230">
    <property type="entry name" value="CA[2+]-CHANNEL PROTEIN ALPHA[[1]] SUBUNIT T, ISOFORM F"/>
    <property type="match status" value="1"/>
</dbReference>
<dbReference type="STRING" id="7240.B4R5D2"/>
<keyword evidence="4 5" id="KW-0472">Membrane</keyword>
<evidence type="ECO:0000256" key="2">
    <source>
        <dbReference type="ARBA" id="ARBA00022692"/>
    </source>
</evidence>
<evidence type="ECO:0000259" key="6">
    <source>
        <dbReference type="Pfam" id="PF00520"/>
    </source>
</evidence>
<dbReference type="PANTHER" id="PTHR10037">
    <property type="entry name" value="VOLTAGE-GATED CATION CHANNEL CALCIUM AND SODIUM"/>
    <property type="match status" value="1"/>
</dbReference>
<evidence type="ECO:0000256" key="4">
    <source>
        <dbReference type="ARBA" id="ARBA00023136"/>
    </source>
</evidence>
<dbReference type="Pfam" id="PF00520">
    <property type="entry name" value="Ion_trans"/>
    <property type="match status" value="1"/>
</dbReference>
<dbReference type="AlphaFoldDB" id="B4R5D2"/>
<feature type="transmembrane region" description="Helical" evidence="5">
    <location>
        <begin position="12"/>
        <end position="31"/>
    </location>
</feature>
<comment type="subcellular location">
    <subcellularLocation>
        <location evidence="1">Membrane</location>
        <topology evidence="1">Multi-pass membrane protein</topology>
    </subcellularLocation>
</comment>
<evidence type="ECO:0000256" key="3">
    <source>
        <dbReference type="ARBA" id="ARBA00022989"/>
    </source>
</evidence>
<sequence length="99" mass="11223">MLLKVVAESPFRYIANGFNVFDGIIVILSAIEICQTFMGNGTGGGGSGLSVLRTFRLLRILKLVRFMPNLRRQLFVMLRTMDNVAVFFSLLVLFIFIFR</sequence>
<proteinExistence type="predicted"/>